<name>A0A7H0FY49_9GAMM</name>
<evidence type="ECO:0000313" key="2">
    <source>
        <dbReference type="EMBL" id="QNP40965.1"/>
    </source>
</evidence>
<sequence length="109" mass="11504">MPALLPNSRRARRRIRTSLVAAALMLALPQVHADVVLDWNQVAATAPVVGSFGGPYQQFRSMAIVQIAVHDALNSITPRYHTYSVVPPAPAGASSDAAVAAATRYALLG</sequence>
<evidence type="ECO:0000256" key="1">
    <source>
        <dbReference type="SAM" id="SignalP"/>
    </source>
</evidence>
<proteinExistence type="predicted"/>
<accession>A0A7H0FY49</accession>
<organism evidence="2 3">
    <name type="scientific">Agrilutibacter terrestris</name>
    <dbReference type="NCBI Taxonomy" id="2865112"/>
    <lineage>
        <taxon>Bacteria</taxon>
        <taxon>Pseudomonadati</taxon>
        <taxon>Pseudomonadota</taxon>
        <taxon>Gammaproteobacteria</taxon>
        <taxon>Lysobacterales</taxon>
        <taxon>Lysobacteraceae</taxon>
        <taxon>Agrilutibacter</taxon>
    </lineage>
</organism>
<dbReference type="KEGG" id="lsx:H8B22_01555"/>
<reference evidence="2 3" key="1">
    <citation type="submission" date="2020-08" db="EMBL/GenBank/DDBJ databases">
        <title>Lysobacter sp. II4 sp. nov., isolated from soil.</title>
        <authorList>
            <person name="Woo C.Y."/>
            <person name="Kim J."/>
        </authorList>
    </citation>
    <scope>NUCLEOTIDE SEQUENCE [LARGE SCALE GENOMIC DNA]</scope>
    <source>
        <strain evidence="2 3">II4</strain>
    </source>
</reference>
<feature type="signal peptide" evidence="1">
    <location>
        <begin position="1"/>
        <end position="33"/>
    </location>
</feature>
<dbReference type="Proteomes" id="UP000516018">
    <property type="component" value="Chromosome"/>
</dbReference>
<keyword evidence="1" id="KW-0732">Signal</keyword>
<feature type="chain" id="PRO_5028817962" evidence="1">
    <location>
        <begin position="34"/>
        <end position="109"/>
    </location>
</feature>
<protein>
    <submittedName>
        <fullName evidence="2">Uncharacterized protein</fullName>
    </submittedName>
</protein>
<keyword evidence="3" id="KW-1185">Reference proteome</keyword>
<dbReference type="SUPFAM" id="SSF48317">
    <property type="entry name" value="Acid phosphatase/Vanadium-dependent haloperoxidase"/>
    <property type="match status" value="1"/>
</dbReference>
<dbReference type="InterPro" id="IPR036938">
    <property type="entry name" value="PAP2/HPO_sf"/>
</dbReference>
<dbReference type="AlphaFoldDB" id="A0A7H0FY49"/>
<dbReference type="EMBL" id="CP060820">
    <property type="protein sequence ID" value="QNP40965.1"/>
    <property type="molecule type" value="Genomic_DNA"/>
</dbReference>
<dbReference type="RefSeq" id="WP_187712403.1">
    <property type="nucleotide sequence ID" value="NZ_CP060820.1"/>
</dbReference>
<evidence type="ECO:0000313" key="3">
    <source>
        <dbReference type="Proteomes" id="UP000516018"/>
    </source>
</evidence>
<dbReference type="Gene3D" id="1.20.144.10">
    <property type="entry name" value="Phosphatidic acid phosphatase type 2/haloperoxidase"/>
    <property type="match status" value="1"/>
</dbReference>
<gene>
    <name evidence="2" type="ORF">H8B22_01555</name>
</gene>